<dbReference type="Gene3D" id="1.25.40.10">
    <property type="entry name" value="Tetratricopeptide repeat domain"/>
    <property type="match status" value="2"/>
</dbReference>
<dbReference type="PROSITE" id="PS50005">
    <property type="entry name" value="TPR"/>
    <property type="match status" value="1"/>
</dbReference>
<gene>
    <name evidence="2" type="ORF">A2557_01060</name>
</gene>
<evidence type="ECO:0000256" key="1">
    <source>
        <dbReference type="PROSITE-ProRule" id="PRU00339"/>
    </source>
</evidence>
<organism evidence="2 3">
    <name type="scientific">Candidatus Lambdaproteobacteria bacterium RIFOXYD2_FULL_56_26</name>
    <dbReference type="NCBI Taxonomy" id="1817773"/>
    <lineage>
        <taxon>Bacteria</taxon>
        <taxon>Pseudomonadati</taxon>
        <taxon>Pseudomonadota</taxon>
        <taxon>Candidatus Lambdaproteobacteria</taxon>
    </lineage>
</organism>
<comment type="caution">
    <text evidence="2">The sequence shown here is derived from an EMBL/GenBank/DDBJ whole genome shotgun (WGS) entry which is preliminary data.</text>
</comment>
<dbReference type="Proteomes" id="UP000177583">
    <property type="component" value="Unassembled WGS sequence"/>
</dbReference>
<dbReference type="InterPro" id="IPR011990">
    <property type="entry name" value="TPR-like_helical_dom_sf"/>
</dbReference>
<protein>
    <submittedName>
        <fullName evidence="2">Uncharacterized protein</fullName>
    </submittedName>
</protein>
<dbReference type="SUPFAM" id="SSF48452">
    <property type="entry name" value="TPR-like"/>
    <property type="match status" value="2"/>
</dbReference>
<dbReference type="InterPro" id="IPR019734">
    <property type="entry name" value="TPR_rpt"/>
</dbReference>
<reference evidence="2 3" key="1">
    <citation type="journal article" date="2016" name="Nat. Commun.">
        <title>Thousands of microbial genomes shed light on interconnected biogeochemical processes in an aquifer system.</title>
        <authorList>
            <person name="Anantharaman K."/>
            <person name="Brown C.T."/>
            <person name="Hug L.A."/>
            <person name="Sharon I."/>
            <person name="Castelle C.J."/>
            <person name="Probst A.J."/>
            <person name="Thomas B.C."/>
            <person name="Singh A."/>
            <person name="Wilkins M.J."/>
            <person name="Karaoz U."/>
            <person name="Brodie E.L."/>
            <person name="Williams K.H."/>
            <person name="Hubbard S.S."/>
            <person name="Banfield J.F."/>
        </authorList>
    </citation>
    <scope>NUCLEOTIDE SEQUENCE [LARGE SCALE GENOMIC DNA]</scope>
</reference>
<dbReference type="SMART" id="SM00028">
    <property type="entry name" value="TPR"/>
    <property type="match status" value="4"/>
</dbReference>
<feature type="repeat" description="TPR" evidence="1">
    <location>
        <begin position="396"/>
        <end position="429"/>
    </location>
</feature>
<proteinExistence type="predicted"/>
<evidence type="ECO:0000313" key="3">
    <source>
        <dbReference type="Proteomes" id="UP000177583"/>
    </source>
</evidence>
<dbReference type="AlphaFoldDB" id="A0A1F6GZF6"/>
<accession>A0A1F6GZF6</accession>
<keyword evidence="1" id="KW-0802">TPR repeat</keyword>
<evidence type="ECO:0000313" key="2">
    <source>
        <dbReference type="EMBL" id="OGH03525.1"/>
    </source>
</evidence>
<sequence>MISFANVLKDLHLPSLPQGGEQLGQLLLNGKQLALTGHDSSALLNWSKAAEISSEETATFIKELFAQLRTTGSDSALLTTGLMLLKLDRPEPPLTNLLGNLARKQENLGLAKKLYAVGIKAKPLYKLSLYNMAATTAKLELYDSAIPLLIKKWLPEETLHFPPTLTDPELVKQLSAQLQQTKQAAKEARLKELVQLQELAEQKMDALKVHGYTRETEMLQQSDCIPTKLEILAEVQKEVGLDDQNPERASPLFRQKRRYDLGLVALDAEQGPLAINCFDRLIQEAAPLPYLKMLEGLAQYQAKGLDAGLEALNDCLHQDPKDRYSNANLGVMHAKAGHSYSGALFLLIAASLLECSNGHFHFPDFVAEADRAYEDPEKQSLALKLYNQIVLEKDDPVVWARIAKLYFDKENLTQAAYALKELLRLEPANQYAKDKLTELSEKFLEAGAKLEEEKKYKGAMKIYLQAASIAKNPVLLKRMEEGFLRLKMPLRAQQVAKERMIMVMMDQRQKATEKQNELLKTGMAYLKHHQGQKAAQVMEKALALKANRTIYQTLCALYQEQGRPEELNDLERRWVVMVRKEEEQLRQEKDFQWYYAGV</sequence>
<dbReference type="EMBL" id="MFNF01000015">
    <property type="protein sequence ID" value="OGH03525.1"/>
    <property type="molecule type" value="Genomic_DNA"/>
</dbReference>
<name>A0A1F6GZF6_9PROT</name>